<feature type="compositionally biased region" description="Basic and acidic residues" evidence="1">
    <location>
        <begin position="195"/>
        <end position="208"/>
    </location>
</feature>
<comment type="caution">
    <text evidence="2">The sequence shown here is derived from an EMBL/GenBank/DDBJ whole genome shotgun (WGS) entry which is preliminary data.</text>
</comment>
<evidence type="ECO:0000256" key="1">
    <source>
        <dbReference type="SAM" id="MobiDB-lite"/>
    </source>
</evidence>
<proteinExistence type="predicted"/>
<feature type="region of interest" description="Disordered" evidence="1">
    <location>
        <begin position="186"/>
        <end position="208"/>
    </location>
</feature>
<feature type="region of interest" description="Disordered" evidence="1">
    <location>
        <begin position="1"/>
        <end position="38"/>
    </location>
</feature>
<feature type="compositionally biased region" description="Polar residues" evidence="1">
    <location>
        <begin position="72"/>
        <end position="96"/>
    </location>
</feature>
<gene>
    <name evidence="2" type="ORF">FALBO_922</name>
</gene>
<protein>
    <submittedName>
        <fullName evidence="2">Uncharacterized protein</fullName>
    </submittedName>
</protein>
<organism evidence="2 3">
    <name type="scientific">Fusarium albosuccineum</name>
    <dbReference type="NCBI Taxonomy" id="1237068"/>
    <lineage>
        <taxon>Eukaryota</taxon>
        <taxon>Fungi</taxon>
        <taxon>Dikarya</taxon>
        <taxon>Ascomycota</taxon>
        <taxon>Pezizomycotina</taxon>
        <taxon>Sordariomycetes</taxon>
        <taxon>Hypocreomycetidae</taxon>
        <taxon>Hypocreales</taxon>
        <taxon>Nectriaceae</taxon>
        <taxon>Fusarium</taxon>
        <taxon>Fusarium decemcellulare species complex</taxon>
    </lineage>
</organism>
<feature type="region of interest" description="Disordered" evidence="1">
    <location>
        <begin position="52"/>
        <end position="126"/>
    </location>
</feature>
<name>A0A8H4LPW2_9HYPO</name>
<feature type="compositionally biased region" description="Polar residues" evidence="1">
    <location>
        <begin position="52"/>
        <end position="63"/>
    </location>
</feature>
<dbReference type="EMBL" id="JAADYS010000114">
    <property type="protein sequence ID" value="KAF4472169.1"/>
    <property type="molecule type" value="Genomic_DNA"/>
</dbReference>
<evidence type="ECO:0000313" key="2">
    <source>
        <dbReference type="EMBL" id="KAF4472169.1"/>
    </source>
</evidence>
<keyword evidence="3" id="KW-1185">Reference proteome</keyword>
<evidence type="ECO:0000313" key="3">
    <source>
        <dbReference type="Proteomes" id="UP000554235"/>
    </source>
</evidence>
<dbReference type="Proteomes" id="UP000554235">
    <property type="component" value="Unassembled WGS sequence"/>
</dbReference>
<accession>A0A8H4LPW2</accession>
<reference evidence="2 3" key="1">
    <citation type="submission" date="2020-01" db="EMBL/GenBank/DDBJ databases">
        <title>Identification and distribution of gene clusters putatively required for synthesis of sphingolipid metabolism inhibitors in phylogenetically diverse species of the filamentous fungus Fusarium.</title>
        <authorList>
            <person name="Kim H.-S."/>
            <person name="Busman M."/>
            <person name="Brown D.W."/>
            <person name="Divon H."/>
            <person name="Uhlig S."/>
            <person name="Proctor R.H."/>
        </authorList>
    </citation>
    <scope>NUCLEOTIDE SEQUENCE [LARGE SCALE GENOMIC DNA]</scope>
    <source>
        <strain evidence="2 3">NRRL 20459</strain>
    </source>
</reference>
<sequence length="208" mass="22861">MQYGGAARFLSQGERPAPSETRDSPQLSHHGSYEERLSSEFGVDSGLWSQASKLGRTSPQLDSLNGADKSAPTAQSGPSSTDKPIQGNNTDLSSQGPDLALQEAQRPNTKNRVSDNGEHISTPLAIASCSYLPPRLRNSETPVESNRSRRPMIALLKLAQLLPPEQYFQKLKARRQRAEADLEHFCMSSAGDDQQSERRSEKLETLNQ</sequence>
<dbReference type="AlphaFoldDB" id="A0A8H4LPW2"/>